<evidence type="ECO:0000313" key="1">
    <source>
        <dbReference type="Proteomes" id="UP000887579"/>
    </source>
</evidence>
<name>A0AC34GSQ8_9BILA</name>
<dbReference type="WBParaSite" id="ES5_v2.g772.t1">
    <property type="protein sequence ID" value="ES5_v2.g772.t1"/>
    <property type="gene ID" value="ES5_v2.g772"/>
</dbReference>
<dbReference type="Proteomes" id="UP000887579">
    <property type="component" value="Unplaced"/>
</dbReference>
<sequence>MQSDEVNNVGKLAWPSYNFVNEQIDLPERMFDALCQSNCFCPPNWQQYTTNITNQYAQGYGVCLYLSSITSAWIPASYGCGTEAPGAYLVTETTQRKHDFNLAYAKNSNNTNGVYSYHIGLQYQNGQYSWQQSNSSVTVPLDNSYTDWNPGYPNHNIGGCVKNDKIFGQSYKWTNENCYSAFLNYICEVSACDTDNYCPPAPSRR</sequence>
<accession>A0AC34GSQ8</accession>
<evidence type="ECO:0000313" key="2">
    <source>
        <dbReference type="WBParaSite" id="ES5_v2.g772.t1"/>
    </source>
</evidence>
<protein>
    <submittedName>
        <fullName evidence="2">C-type lectin domain-containing protein</fullName>
    </submittedName>
</protein>
<reference evidence="2" key="1">
    <citation type="submission" date="2022-11" db="UniProtKB">
        <authorList>
            <consortium name="WormBaseParasite"/>
        </authorList>
    </citation>
    <scope>IDENTIFICATION</scope>
</reference>
<proteinExistence type="predicted"/>
<organism evidence="1 2">
    <name type="scientific">Panagrolaimus sp. ES5</name>
    <dbReference type="NCBI Taxonomy" id="591445"/>
    <lineage>
        <taxon>Eukaryota</taxon>
        <taxon>Metazoa</taxon>
        <taxon>Ecdysozoa</taxon>
        <taxon>Nematoda</taxon>
        <taxon>Chromadorea</taxon>
        <taxon>Rhabditida</taxon>
        <taxon>Tylenchina</taxon>
        <taxon>Panagrolaimomorpha</taxon>
        <taxon>Panagrolaimoidea</taxon>
        <taxon>Panagrolaimidae</taxon>
        <taxon>Panagrolaimus</taxon>
    </lineage>
</organism>